<dbReference type="GO" id="GO:0061630">
    <property type="term" value="F:ubiquitin protein ligase activity"/>
    <property type="evidence" value="ECO:0007669"/>
    <property type="project" value="UniProtKB-UniRule"/>
</dbReference>
<evidence type="ECO:0000256" key="1">
    <source>
        <dbReference type="RuleBase" id="RU366018"/>
    </source>
</evidence>
<dbReference type="GO" id="GO:0005737">
    <property type="term" value="C:cytoplasm"/>
    <property type="evidence" value="ECO:0007669"/>
    <property type="project" value="TreeGrafter"/>
</dbReference>
<keyword evidence="1" id="KW-0862">Zinc</keyword>
<dbReference type="InterPro" id="IPR039164">
    <property type="entry name" value="UBR1-like"/>
</dbReference>
<comment type="catalytic activity">
    <reaction evidence="1">
        <text>S-ubiquitinyl-[E2 ubiquitin-conjugating enzyme]-L-cysteine + [acceptor protein]-L-lysine = [E2 ubiquitin-conjugating enzyme]-L-cysteine + N(6)-ubiquitinyl-[acceptor protein]-L-lysine.</text>
        <dbReference type="EC" id="2.3.2.27"/>
    </reaction>
</comment>
<dbReference type="Pfam" id="PF18995">
    <property type="entry name" value="PRT6_C"/>
    <property type="match status" value="1"/>
</dbReference>
<gene>
    <name evidence="3" type="ORF">PLXY2_LOCUS8463</name>
</gene>
<feature type="domain" description="E3 ubiquitin-protein ligase UBR-like C-terminal" evidence="2">
    <location>
        <begin position="458"/>
        <end position="726"/>
    </location>
</feature>
<keyword evidence="1" id="KW-0863">Zinc-finger</keyword>
<proteinExistence type="inferred from homology"/>
<protein>
    <recommendedName>
        <fullName evidence="1">E3 ubiquitin-protein ligase</fullName>
        <ecNumber evidence="1">2.3.2.27</ecNumber>
    </recommendedName>
</protein>
<name>A0A8S4FC57_PLUXY</name>
<dbReference type="InterPro" id="IPR022048">
    <property type="entry name" value="Envelope_fusion-like"/>
</dbReference>
<comment type="pathway">
    <text evidence="1">Protein modification; protein ubiquitination.</text>
</comment>
<dbReference type="GO" id="GO:0016567">
    <property type="term" value="P:protein ubiquitination"/>
    <property type="evidence" value="ECO:0007669"/>
    <property type="project" value="UniProtKB-UniRule"/>
</dbReference>
<keyword evidence="4" id="KW-1185">Reference proteome</keyword>
<dbReference type="PANTHER" id="PTHR21497">
    <property type="entry name" value="UBIQUITIN LIGASE E3 ALPHA-RELATED"/>
    <property type="match status" value="1"/>
</dbReference>
<dbReference type="EC" id="2.3.2.27" evidence="1"/>
<dbReference type="EMBL" id="CAJHNJ030000031">
    <property type="protein sequence ID" value="CAG9125831.1"/>
    <property type="molecule type" value="Genomic_DNA"/>
</dbReference>
<keyword evidence="1" id="KW-0808">Transferase</keyword>
<keyword evidence="1" id="KW-0479">Metal-binding</keyword>
<keyword evidence="1" id="KW-0833">Ubl conjugation pathway</keyword>
<evidence type="ECO:0000313" key="3">
    <source>
        <dbReference type="EMBL" id="CAG9125831.1"/>
    </source>
</evidence>
<evidence type="ECO:0000313" key="4">
    <source>
        <dbReference type="Proteomes" id="UP000653454"/>
    </source>
</evidence>
<comment type="caution">
    <text evidence="3">The sequence shown here is derived from an EMBL/GenBank/DDBJ whole genome shotgun (WGS) entry which is preliminary data.</text>
</comment>
<dbReference type="Proteomes" id="UP000653454">
    <property type="component" value="Unassembled WGS sequence"/>
</dbReference>
<dbReference type="GO" id="GO:0000151">
    <property type="term" value="C:ubiquitin ligase complex"/>
    <property type="evidence" value="ECO:0007669"/>
    <property type="project" value="TreeGrafter"/>
</dbReference>
<dbReference type="AlphaFoldDB" id="A0A8S4FC57"/>
<organism evidence="3 4">
    <name type="scientific">Plutella xylostella</name>
    <name type="common">Diamondback moth</name>
    <name type="synonym">Plutella maculipennis</name>
    <dbReference type="NCBI Taxonomy" id="51655"/>
    <lineage>
        <taxon>Eukaryota</taxon>
        <taxon>Metazoa</taxon>
        <taxon>Ecdysozoa</taxon>
        <taxon>Arthropoda</taxon>
        <taxon>Hexapoda</taxon>
        <taxon>Insecta</taxon>
        <taxon>Pterygota</taxon>
        <taxon>Neoptera</taxon>
        <taxon>Endopterygota</taxon>
        <taxon>Lepidoptera</taxon>
        <taxon>Glossata</taxon>
        <taxon>Ditrysia</taxon>
        <taxon>Yponomeutoidea</taxon>
        <taxon>Plutellidae</taxon>
        <taxon>Plutella</taxon>
    </lineage>
</organism>
<dbReference type="InterPro" id="IPR044046">
    <property type="entry name" value="E3_ligase_UBR-like_C"/>
</dbReference>
<dbReference type="Pfam" id="PF12259">
    <property type="entry name" value="Baculo_F"/>
    <property type="match status" value="1"/>
</dbReference>
<accession>A0A8S4FC57</accession>
<dbReference type="PANTHER" id="PTHR21497:SF39">
    <property type="entry name" value="E3 UBIQUITIN-PROTEIN LIGASE UBR3"/>
    <property type="match status" value="1"/>
</dbReference>
<dbReference type="GO" id="GO:0008270">
    <property type="term" value="F:zinc ion binding"/>
    <property type="evidence" value="ECO:0007669"/>
    <property type="project" value="UniProtKB-UniRule"/>
</dbReference>
<evidence type="ECO:0000259" key="2">
    <source>
        <dbReference type="Pfam" id="PF18995"/>
    </source>
</evidence>
<sequence>MNENHLLLLFKNQTSVIEAQSNILQRNEDIMNKQFGMIQKHLQEVKLANNKLLTQNNNELYIISAALSASIMISNVRRVQENLINTITDLTHGHLDAHLLPPEQLEEQMKVIYSHLPEDLTVPTDKHDYRDLYKLMKIHVEVGKSYLIIEVRIPLVSKETYDKTKHLLLDKIISLPHQSYIIETITPYIAFNLRRDQLILLSESEVKECTHTSVNKILCSIDKLIHQVQVTQSICNISIHNKPMCRTRAEPCHELWIKLHNNNRWLYSCCENCSLRIFCPDNKMTLKSLTGNGLLDIGQGCAVKSTTFSIIGHSNYMSHMQMETDNTYIVGSSILNHIVNTSDMTPFVPEDHIHDWDNLKTQIDDLKQKANEPLSIHDVHQYSVMYTVMGVVIISGAVYSLLQWRKYKRRLELTTTSIESRGAPPALPLRLLRAPAPAPPPAPPPPAPRARTTTTLEHFNCIIQALYDLTYHQIVCQFIASTSAEGRAALAGGASTAGAPTGGALRQAARVLLGALAGSDLFTEDGAPHMLSGEHQHHLDIASMESELQQLLLPFLRISALLRHHLYNVPLPDILTPSQEYPLLMQYCGVRGGGGGAPARAWARELAHAANRGQLVEYPLLMQYCGVRGGRGGGAPARAWARELAHAANKGQLVVRRILRSLHLSFSPPSLLSLPRDYDRLFTYYHSRVCLQCGAVPKEASVCLLCGTLVCLKQACCRQQQVCEAVQVRGVGVPAVRDAGVSEAGVLSAAAGVRGCAGTWGVLKYSVDVLHYKEASVCLLCGTLVCLKQACCRQQQVCEAVQSHTYISNGNKLNKNRANASCLRRTWHLDTWQWLGPSVVIGHVLPDVSV</sequence>
<dbReference type="GO" id="GO:0071596">
    <property type="term" value="P:ubiquitin-dependent protein catabolic process via the N-end rule pathway"/>
    <property type="evidence" value="ECO:0007669"/>
    <property type="project" value="UniProtKB-UniRule"/>
</dbReference>
<reference evidence="3" key="1">
    <citation type="submission" date="2020-11" db="EMBL/GenBank/DDBJ databases">
        <authorList>
            <person name="Whiteford S."/>
        </authorList>
    </citation>
    <scope>NUCLEOTIDE SEQUENCE</scope>
</reference>
<comment type="function">
    <text evidence="1">Ubiquitin ligase protein which is a component of the N-end rule pathway. Recognizes and binds to proteins bearing specific N-terminal residues that are destabilizing according to the N-end rule, leading to their ubiquitination and subsequent degradation.</text>
</comment>
<comment type="similarity">
    <text evidence="1">Belongs to the E3 ubiquitin-protein ligase UBR1-like family.</text>
</comment>